<gene>
    <name evidence="2" type="ordered locus">Psed_7019</name>
</gene>
<dbReference type="KEGG" id="pdx:Psed_7019"/>
<dbReference type="Proteomes" id="UP000007809">
    <property type="component" value="Plasmid pPSED03"/>
</dbReference>
<organism evidence="2 3">
    <name type="scientific">Pseudonocardia dioxanivorans (strain ATCC 55486 / DSM 44775 / JCM 13855 / CB1190)</name>
    <dbReference type="NCBI Taxonomy" id="675635"/>
    <lineage>
        <taxon>Bacteria</taxon>
        <taxon>Bacillati</taxon>
        <taxon>Actinomycetota</taxon>
        <taxon>Actinomycetes</taxon>
        <taxon>Pseudonocardiales</taxon>
        <taxon>Pseudonocardiaceae</taxon>
        <taxon>Pseudonocardia</taxon>
    </lineage>
</organism>
<accession>F2L7A3</accession>
<evidence type="ECO:0000256" key="1">
    <source>
        <dbReference type="SAM" id="MobiDB-lite"/>
    </source>
</evidence>
<reference evidence="2 3" key="1">
    <citation type="journal article" date="2011" name="J. Bacteriol.">
        <title>Genome sequence of the 1,4-dioxane-degrading Pseudonocardia dioxanivorans strain CB1190.</title>
        <authorList>
            <person name="Sales C.M."/>
            <person name="Mahendra S."/>
            <person name="Grostern A."/>
            <person name="Parales R.E."/>
            <person name="Goodwin L.A."/>
            <person name="Woyke T."/>
            <person name="Nolan M."/>
            <person name="Lapidus A."/>
            <person name="Chertkov O."/>
            <person name="Ovchinnikova G."/>
            <person name="Sczyrba A."/>
            <person name="Alvarez-Cohen L."/>
        </authorList>
    </citation>
    <scope>NUCLEOTIDE SEQUENCE [LARGE SCALE GENOMIC DNA]</scope>
    <source>
        <strain evidence="3">ATCC 55486 / DSM 44775 / JCM 13855 / CB1190</strain>
    </source>
</reference>
<name>F2L7A3_PSEUX</name>
<evidence type="ECO:0000313" key="3">
    <source>
        <dbReference type="Proteomes" id="UP000007809"/>
    </source>
</evidence>
<feature type="compositionally biased region" description="Basic and acidic residues" evidence="1">
    <location>
        <begin position="34"/>
        <end position="56"/>
    </location>
</feature>
<protein>
    <submittedName>
        <fullName evidence="2">Uncharacterized protein</fullName>
    </submittedName>
</protein>
<feature type="region of interest" description="Disordered" evidence="1">
    <location>
        <begin position="1"/>
        <end position="67"/>
    </location>
</feature>
<sequence>MVGKRPRSVNFGDALDNKAAGLADDTPGDVPADTTEHVSGDVRGDMSDNVRDDMRPDSAWSMRSQSSGDKLDDVFSAYASARESASLRVRKVSVLMTDAQRDALEQWIGRASKAVPGRVTASDVGMHLFDELVNDPVLTRRVLERLIAGIK</sequence>
<proteinExistence type="predicted"/>
<dbReference type="EMBL" id="CP002598">
    <property type="protein sequence ID" value="AEA29076.1"/>
    <property type="molecule type" value="Genomic_DNA"/>
</dbReference>
<keyword evidence="2" id="KW-0614">Plasmid</keyword>
<evidence type="ECO:0000313" key="2">
    <source>
        <dbReference type="EMBL" id="AEA29076.1"/>
    </source>
</evidence>
<dbReference type="HOGENOM" id="CLU_1729870_0_0_11"/>
<geneLocation type="plasmid" evidence="2 3">
    <name>pPSED03</name>
</geneLocation>
<keyword evidence="3" id="KW-1185">Reference proteome</keyword>
<dbReference type="AlphaFoldDB" id="F2L7A3"/>